<keyword evidence="1" id="KW-0472">Membrane</keyword>
<evidence type="ECO:0000256" key="1">
    <source>
        <dbReference type="SAM" id="Phobius"/>
    </source>
</evidence>
<feature type="transmembrane region" description="Helical" evidence="1">
    <location>
        <begin position="21"/>
        <end position="39"/>
    </location>
</feature>
<gene>
    <name evidence="2" type="ORF">TPSB3V08_LOCUS9148</name>
</gene>
<dbReference type="AlphaFoldDB" id="A0A7R9H909"/>
<protein>
    <submittedName>
        <fullName evidence="2">Uncharacterized protein</fullName>
    </submittedName>
</protein>
<organism evidence="2">
    <name type="scientific">Timema poppense</name>
    <name type="common">Walking stick</name>
    <dbReference type="NCBI Taxonomy" id="170557"/>
    <lineage>
        <taxon>Eukaryota</taxon>
        <taxon>Metazoa</taxon>
        <taxon>Ecdysozoa</taxon>
        <taxon>Arthropoda</taxon>
        <taxon>Hexapoda</taxon>
        <taxon>Insecta</taxon>
        <taxon>Pterygota</taxon>
        <taxon>Neoptera</taxon>
        <taxon>Polyneoptera</taxon>
        <taxon>Phasmatodea</taxon>
        <taxon>Timematodea</taxon>
        <taxon>Timematoidea</taxon>
        <taxon>Timematidae</taxon>
        <taxon>Timema</taxon>
    </lineage>
</organism>
<sequence>MDLEKAEKRKRAFQKSIPTLNGIYVLAGVFGMLVSRYNVGPEDGAAFGTVTFLASGDSFRTVAFSYRLGNATLQQ</sequence>
<proteinExistence type="predicted"/>
<name>A0A7R9H909_TIMPO</name>
<accession>A0A7R9H909</accession>
<keyword evidence="1" id="KW-1133">Transmembrane helix</keyword>
<dbReference type="EMBL" id="OD007055">
    <property type="protein sequence ID" value="CAD7413626.1"/>
    <property type="molecule type" value="Genomic_DNA"/>
</dbReference>
<evidence type="ECO:0000313" key="2">
    <source>
        <dbReference type="EMBL" id="CAD7413626.1"/>
    </source>
</evidence>
<reference evidence="2" key="1">
    <citation type="submission" date="2020-11" db="EMBL/GenBank/DDBJ databases">
        <authorList>
            <person name="Tran Van P."/>
        </authorList>
    </citation>
    <scope>NUCLEOTIDE SEQUENCE</scope>
</reference>
<keyword evidence="1" id="KW-0812">Transmembrane</keyword>